<feature type="region of interest" description="Disordered" evidence="3">
    <location>
        <begin position="539"/>
        <end position="567"/>
    </location>
</feature>
<proteinExistence type="predicted"/>
<dbReference type="PROSITE" id="PS50994">
    <property type="entry name" value="INTEGRASE"/>
    <property type="match status" value="1"/>
</dbReference>
<name>A0A2N9EL61_FAGSY</name>
<feature type="compositionally biased region" description="Polar residues" evidence="3">
    <location>
        <begin position="92"/>
        <end position="103"/>
    </location>
</feature>
<gene>
    <name evidence="5" type="ORF">FSB_LOCUS3191</name>
</gene>
<dbReference type="InterPro" id="IPR000477">
    <property type="entry name" value="RT_dom"/>
</dbReference>
<dbReference type="PANTHER" id="PTHR37984:SF5">
    <property type="entry name" value="PROTEIN NYNRIN-LIKE"/>
    <property type="match status" value="1"/>
</dbReference>
<feature type="region of interest" description="Disordered" evidence="3">
    <location>
        <begin position="722"/>
        <end position="745"/>
    </location>
</feature>
<dbReference type="InterPro" id="IPR041588">
    <property type="entry name" value="Integrase_H2C2"/>
</dbReference>
<dbReference type="FunFam" id="3.30.70.270:FF:000020">
    <property type="entry name" value="Transposon Tf2-6 polyprotein-like Protein"/>
    <property type="match status" value="1"/>
</dbReference>
<dbReference type="InterPro" id="IPR036397">
    <property type="entry name" value="RNaseH_sf"/>
</dbReference>
<evidence type="ECO:0000313" key="5">
    <source>
        <dbReference type="EMBL" id="SPC75309.1"/>
    </source>
</evidence>
<dbReference type="SUPFAM" id="SSF56672">
    <property type="entry name" value="DNA/RNA polymerases"/>
    <property type="match status" value="1"/>
</dbReference>
<dbReference type="InterPro" id="IPR012337">
    <property type="entry name" value="RNaseH-like_sf"/>
</dbReference>
<dbReference type="GO" id="GO:0004523">
    <property type="term" value="F:RNA-DNA hybrid ribonuclease activity"/>
    <property type="evidence" value="ECO:0007669"/>
    <property type="project" value="InterPro"/>
</dbReference>
<dbReference type="InterPro" id="IPR001584">
    <property type="entry name" value="Integrase_cat-core"/>
</dbReference>
<dbReference type="GO" id="GO:0015074">
    <property type="term" value="P:DNA integration"/>
    <property type="evidence" value="ECO:0007669"/>
    <property type="project" value="InterPro"/>
</dbReference>
<organism evidence="5">
    <name type="scientific">Fagus sylvatica</name>
    <name type="common">Beechnut</name>
    <dbReference type="NCBI Taxonomy" id="28930"/>
    <lineage>
        <taxon>Eukaryota</taxon>
        <taxon>Viridiplantae</taxon>
        <taxon>Streptophyta</taxon>
        <taxon>Embryophyta</taxon>
        <taxon>Tracheophyta</taxon>
        <taxon>Spermatophyta</taxon>
        <taxon>Magnoliopsida</taxon>
        <taxon>eudicotyledons</taxon>
        <taxon>Gunneridae</taxon>
        <taxon>Pentapetalae</taxon>
        <taxon>rosids</taxon>
        <taxon>fabids</taxon>
        <taxon>Fagales</taxon>
        <taxon>Fagaceae</taxon>
        <taxon>Fagus</taxon>
    </lineage>
</organism>
<dbReference type="Gene3D" id="3.30.420.10">
    <property type="entry name" value="Ribonuclease H-like superfamily/Ribonuclease H"/>
    <property type="match status" value="2"/>
</dbReference>
<feature type="compositionally biased region" description="Polar residues" evidence="3">
    <location>
        <begin position="557"/>
        <end position="567"/>
    </location>
</feature>
<feature type="compositionally biased region" description="Low complexity" evidence="3">
    <location>
        <begin position="109"/>
        <end position="120"/>
    </location>
</feature>
<evidence type="ECO:0000256" key="2">
    <source>
        <dbReference type="SAM" id="Coils"/>
    </source>
</evidence>
<keyword evidence="1" id="KW-0511">Multifunctional enzyme</keyword>
<evidence type="ECO:0000256" key="3">
    <source>
        <dbReference type="SAM" id="MobiDB-lite"/>
    </source>
</evidence>
<feature type="domain" description="Integrase catalytic" evidence="4">
    <location>
        <begin position="1430"/>
        <end position="1521"/>
    </location>
</feature>
<evidence type="ECO:0000256" key="1">
    <source>
        <dbReference type="ARBA" id="ARBA00023268"/>
    </source>
</evidence>
<feature type="region of interest" description="Disordered" evidence="3">
    <location>
        <begin position="80"/>
        <end position="120"/>
    </location>
</feature>
<keyword evidence="2" id="KW-0175">Coiled coil</keyword>
<dbReference type="Gene3D" id="3.10.10.10">
    <property type="entry name" value="HIV Type 1 Reverse Transcriptase, subunit A, domain 1"/>
    <property type="match status" value="1"/>
</dbReference>
<dbReference type="Pfam" id="PF00665">
    <property type="entry name" value="rve"/>
    <property type="match status" value="1"/>
</dbReference>
<feature type="compositionally biased region" description="Polar residues" evidence="3">
    <location>
        <begin position="55"/>
        <end position="64"/>
    </location>
</feature>
<feature type="coiled-coil region" evidence="2">
    <location>
        <begin position="1571"/>
        <end position="1608"/>
    </location>
</feature>
<dbReference type="GO" id="GO:0003676">
    <property type="term" value="F:nucleic acid binding"/>
    <property type="evidence" value="ECO:0007669"/>
    <property type="project" value="InterPro"/>
</dbReference>
<dbReference type="Pfam" id="PF17919">
    <property type="entry name" value="RT_RNaseH_2"/>
    <property type="match status" value="1"/>
</dbReference>
<dbReference type="InterPro" id="IPR043128">
    <property type="entry name" value="Rev_trsase/Diguanyl_cyclase"/>
</dbReference>
<sequence>MPDSMASRKAHIPKTTTKNFGGSTSNSTFTGLMTRNRSKAMRLPMAQRTAEEASTKNLTKAQPQPKTVISLDILGVGRRTSKSVGDTPLVSKDSTARGNSSYSAPYAESSTNSQSSSSLGSLRRATSFAFSKDSSRGLLYILQGIKPHTFEELATRAHDMELSLASQGEESLPIVEHRKERKDVKKGDKSSKPMIKESMAIVAEPVRIFTKEKKEERMKGPSQERERRRLMLKEMKEKTYPFPDSDVPGMLKDLLEKEIIKLPECKRLEEMGRTNDLKYCKYHRVVSHTVEKCFILKDLILRLAKEDADIEDKPSSEGEGWTLVTHRKSRKQHNLKPRITYARERRQMSCLMIPRKGRVMDDLKTQQKGIQIEEVLQKDSHSLITLREFFPEGYFTEDLVTTAYMTSCHEEKISRILIDDGSAMNIMSKVTMKRLGISRKSFPRVDWSSKALIKKDDLGSTRTVLYLLHSINALSTPMRKEGQTPFGLVTEAKVRPNELTQEKDISILKSNLTLPLPKLNKVVLTKPLLKGFVKSASDSIKEGSLPDKRTKEEEKSQGLNQTQSKLRQQGYAIETPKTGLGYSSQEPIRISAKGKNERRTALHISFEVAEEESQAESTPRSSVFDRLTSPTPRESVFNRLSISIPTKEGTSHVRRSAFDRLGSPSISKVASQSKVEKGNTWKKGESEICNLVPSCMKLRKQVDQVEEENETLVLPTYHVTVETDSGSSSSDDEPDEAPHAIEDGGQATVDELKELNLGTTDEPLLIFISALLTSVEEKEYLELLTEYKDVFAWMYKEMPGLDPRVAVHRLAIKQEVRPVMQAQRRFRLELLPQIKAEVNKLEQAGFIREVQFPKWIANIVPIKKKNGQIRVCVDFKDLNRACPKDDFPLPNTKLMVDSTIGHEAMSFMDGSSGYNQIQMAPEDEELTAFRTLKGIYCYKVMPFELKNAGATSQRAMQIFFNDILHKIFQCYVDDLVVKTRKREEHIQDLRIVFDQLRKYQLKMNPLKCAFGVTSGKFLGFIIQHRGIEVDQSKIDAIQRMPEPKNLRELRSLQGHFAYIRRFISNLAGRCHLFSWLMKKDTNFEWDEACKNAFESIKKYLLNPPVLGVPIPGKPLILYIVAQEQSLGALLAQKNEAKKEKTLYYLSRKITGAKLKYSPIEKMQFEIAYVPQKAIKGQTLANFLANHPILVNWELSDDFLDKNVLYTEILPPWMMFFDGATRHEESEVEVYGDSKLVINQLLTYYEVKNKGLVPYFRLTTRLVEEFDGISLEHIPRSENKIADALANLATMLAISEEERVNVPVCNRWAPTFTKEYTKHGKLPNDSRHKIEVRRRAPRFIYYKDTLYRRSSDGLFLRCLGKGEIDQAMEEAHSGVCGAHQSGPKLYHRIKWIRYYWPTIVKDCMDYAKRCEACQLHAKYIHQPLEPLHPTVASWPFDAWGLDVIGLLPKSSTGHLYILAATDYFSKWAEVISLKEVKKENVVNFIRTHLIYRYGIPRYIMTDNGKSFYNSLVDQLCEKFGFKQYKSSIIGEALWAYRTTYGTPTQATPYSLVYGVEIVLPLERQIPFLRIAIQERLTNEENARLRLEELEALDEKRLEAQQHLECYQARLSRAFNKKVKPRSFQQGDLVLAVRRPINTLHKIGNKFTSKWDGPYVVQEVYTNGAYKIVDKNGIRVGPINARFLKRYYA</sequence>
<dbReference type="InterPro" id="IPR050951">
    <property type="entry name" value="Retrovirus_Pol_polyprotein"/>
</dbReference>
<dbReference type="Pfam" id="PF17921">
    <property type="entry name" value="Integrase_H2C2"/>
    <property type="match status" value="1"/>
</dbReference>
<dbReference type="PANTHER" id="PTHR37984">
    <property type="entry name" value="PROTEIN CBG26694"/>
    <property type="match status" value="1"/>
</dbReference>
<feature type="region of interest" description="Disordered" evidence="3">
    <location>
        <begin position="1"/>
        <end position="64"/>
    </location>
</feature>
<reference evidence="5" key="1">
    <citation type="submission" date="2018-02" db="EMBL/GenBank/DDBJ databases">
        <authorList>
            <person name="Cohen D.B."/>
            <person name="Kent A.D."/>
        </authorList>
    </citation>
    <scope>NUCLEOTIDE SEQUENCE</scope>
</reference>
<feature type="compositionally biased region" description="Basic and acidic residues" evidence="3">
    <location>
        <begin position="539"/>
        <end position="556"/>
    </location>
</feature>
<dbReference type="Gene3D" id="1.10.340.70">
    <property type="match status" value="1"/>
</dbReference>
<protein>
    <recommendedName>
        <fullName evidence="4">Integrase catalytic domain-containing protein</fullName>
    </recommendedName>
</protein>
<dbReference type="Pfam" id="PF13456">
    <property type="entry name" value="RVT_3"/>
    <property type="match status" value="1"/>
</dbReference>
<dbReference type="Gene3D" id="3.30.70.270">
    <property type="match status" value="2"/>
</dbReference>
<dbReference type="InterPro" id="IPR043502">
    <property type="entry name" value="DNA/RNA_pol_sf"/>
</dbReference>
<dbReference type="SUPFAM" id="SSF53098">
    <property type="entry name" value="Ribonuclease H-like"/>
    <property type="match status" value="2"/>
</dbReference>
<evidence type="ECO:0000259" key="4">
    <source>
        <dbReference type="PROSITE" id="PS50994"/>
    </source>
</evidence>
<accession>A0A2N9EL61</accession>
<dbReference type="Pfam" id="PF00078">
    <property type="entry name" value="RVT_1"/>
    <property type="match status" value="1"/>
</dbReference>
<feature type="region of interest" description="Disordered" evidence="3">
    <location>
        <begin position="607"/>
        <end position="630"/>
    </location>
</feature>
<dbReference type="InterPro" id="IPR002156">
    <property type="entry name" value="RNaseH_domain"/>
</dbReference>
<dbReference type="CDD" id="cd01647">
    <property type="entry name" value="RT_LTR"/>
    <property type="match status" value="1"/>
</dbReference>
<feature type="compositionally biased region" description="Polar residues" evidence="3">
    <location>
        <begin position="14"/>
        <end position="35"/>
    </location>
</feature>
<dbReference type="EMBL" id="OIVN01000153">
    <property type="protein sequence ID" value="SPC75309.1"/>
    <property type="molecule type" value="Genomic_DNA"/>
</dbReference>
<dbReference type="InterPro" id="IPR041577">
    <property type="entry name" value="RT_RNaseH_2"/>
</dbReference>